<keyword evidence="8" id="KW-1185">Reference proteome</keyword>
<evidence type="ECO:0000256" key="4">
    <source>
        <dbReference type="ARBA" id="ARBA00022989"/>
    </source>
</evidence>
<dbReference type="AlphaFoldDB" id="A0A3L6TCT6"/>
<dbReference type="GO" id="GO:0016020">
    <property type="term" value="C:membrane"/>
    <property type="evidence" value="ECO:0007669"/>
    <property type="project" value="UniProtKB-SubCell"/>
</dbReference>
<feature type="transmembrane region" description="Helical" evidence="6">
    <location>
        <begin position="159"/>
        <end position="181"/>
    </location>
</feature>
<evidence type="ECO:0000256" key="2">
    <source>
        <dbReference type="ARBA" id="ARBA00006665"/>
    </source>
</evidence>
<dbReference type="PANTHER" id="PTHR10383">
    <property type="entry name" value="SERINE INCORPORATOR"/>
    <property type="match status" value="1"/>
</dbReference>
<name>A0A3L6TCT6_PANMI</name>
<sequence length="216" mass="24320">MARGALPSRGRRGGRHWIHQLRRGAPPPMALAASTASSHSRLVRLFSCSSVPSPTRACRTAVGSIGRRSARIAYCGLFALSLFASWALREVAAPLLQSIPWINHFHKTPDREWFETDAVLRFSLGNFLFFTILAVIMAEIKNQKDPRDKIHHGGWMAKIFCWAVIVFLMFFVPNGIVSFYGERPSVHLFYLSDRLVQFHAADICGPIRMTIDARLL</sequence>
<comment type="similarity">
    <text evidence="2">Belongs to the TDE1 family.</text>
</comment>
<comment type="subcellular location">
    <subcellularLocation>
        <location evidence="1">Membrane</location>
        <topology evidence="1">Multi-pass membrane protein</topology>
    </subcellularLocation>
</comment>
<dbReference type="OrthoDB" id="5963193at2759"/>
<dbReference type="Pfam" id="PF03348">
    <property type="entry name" value="Serinc"/>
    <property type="match status" value="1"/>
</dbReference>
<dbReference type="InterPro" id="IPR005016">
    <property type="entry name" value="TDE1/TMS"/>
</dbReference>
<evidence type="ECO:0000256" key="5">
    <source>
        <dbReference type="ARBA" id="ARBA00023136"/>
    </source>
</evidence>
<evidence type="ECO:0000256" key="6">
    <source>
        <dbReference type="SAM" id="Phobius"/>
    </source>
</evidence>
<evidence type="ECO:0000256" key="1">
    <source>
        <dbReference type="ARBA" id="ARBA00004141"/>
    </source>
</evidence>
<organism evidence="7 8">
    <name type="scientific">Panicum miliaceum</name>
    <name type="common">Proso millet</name>
    <name type="synonym">Broomcorn millet</name>
    <dbReference type="NCBI Taxonomy" id="4540"/>
    <lineage>
        <taxon>Eukaryota</taxon>
        <taxon>Viridiplantae</taxon>
        <taxon>Streptophyta</taxon>
        <taxon>Embryophyta</taxon>
        <taxon>Tracheophyta</taxon>
        <taxon>Spermatophyta</taxon>
        <taxon>Magnoliopsida</taxon>
        <taxon>Liliopsida</taxon>
        <taxon>Poales</taxon>
        <taxon>Poaceae</taxon>
        <taxon>PACMAD clade</taxon>
        <taxon>Panicoideae</taxon>
        <taxon>Panicodae</taxon>
        <taxon>Paniceae</taxon>
        <taxon>Panicinae</taxon>
        <taxon>Panicum</taxon>
        <taxon>Panicum sect. Panicum</taxon>
    </lineage>
</organism>
<protein>
    <submittedName>
        <fullName evidence="7">Uncharacterized protein</fullName>
    </submittedName>
</protein>
<gene>
    <name evidence="7" type="ORF">C2845_PM03G11310</name>
</gene>
<dbReference type="Proteomes" id="UP000275267">
    <property type="component" value="Unassembled WGS sequence"/>
</dbReference>
<keyword evidence="3 6" id="KW-0812">Transmembrane</keyword>
<dbReference type="EMBL" id="PQIB02000002">
    <property type="protein sequence ID" value="RLN35338.1"/>
    <property type="molecule type" value="Genomic_DNA"/>
</dbReference>
<proteinExistence type="inferred from homology"/>
<evidence type="ECO:0000313" key="7">
    <source>
        <dbReference type="EMBL" id="RLN35338.1"/>
    </source>
</evidence>
<evidence type="ECO:0000256" key="3">
    <source>
        <dbReference type="ARBA" id="ARBA00022692"/>
    </source>
</evidence>
<reference evidence="8" key="1">
    <citation type="journal article" date="2019" name="Nat. Commun.">
        <title>The genome of broomcorn millet.</title>
        <authorList>
            <person name="Zou C."/>
            <person name="Miki D."/>
            <person name="Li D."/>
            <person name="Tang Q."/>
            <person name="Xiao L."/>
            <person name="Rajput S."/>
            <person name="Deng P."/>
            <person name="Jia W."/>
            <person name="Huang R."/>
            <person name="Zhang M."/>
            <person name="Sun Y."/>
            <person name="Hu J."/>
            <person name="Fu X."/>
            <person name="Schnable P.S."/>
            <person name="Li F."/>
            <person name="Zhang H."/>
            <person name="Feng B."/>
            <person name="Zhu X."/>
            <person name="Liu R."/>
            <person name="Schnable J.C."/>
            <person name="Zhu J.-K."/>
            <person name="Zhang H."/>
        </authorList>
    </citation>
    <scope>NUCLEOTIDE SEQUENCE [LARGE SCALE GENOMIC DNA]</scope>
</reference>
<dbReference type="PANTHER" id="PTHR10383:SF54">
    <property type="entry name" value="SERINC-DOMAIN CONTAINING SERINE AND SPHINGOLIPID BIOSYNTHESIS PROTEIN"/>
    <property type="match status" value="1"/>
</dbReference>
<keyword evidence="4 6" id="KW-1133">Transmembrane helix</keyword>
<accession>A0A3L6TCT6</accession>
<feature type="transmembrane region" description="Helical" evidence="6">
    <location>
        <begin position="118"/>
        <end position="138"/>
    </location>
</feature>
<keyword evidence="5 6" id="KW-0472">Membrane</keyword>
<comment type="caution">
    <text evidence="7">The sequence shown here is derived from an EMBL/GenBank/DDBJ whole genome shotgun (WGS) entry which is preliminary data.</text>
</comment>
<feature type="transmembrane region" description="Helical" evidence="6">
    <location>
        <begin position="72"/>
        <end position="88"/>
    </location>
</feature>
<evidence type="ECO:0000313" key="8">
    <source>
        <dbReference type="Proteomes" id="UP000275267"/>
    </source>
</evidence>